<dbReference type="PANTHER" id="PTHR43190">
    <property type="entry name" value="N-ACETYL-D-GLUCOSAMINE KINASE"/>
    <property type="match status" value="1"/>
</dbReference>
<gene>
    <name evidence="2" type="ORF">GCM10008960_18920</name>
</gene>
<dbReference type="InterPro" id="IPR043129">
    <property type="entry name" value="ATPase_NBD"/>
</dbReference>
<dbReference type="Gene3D" id="3.30.420.40">
    <property type="match status" value="2"/>
</dbReference>
<comment type="caution">
    <text evidence="2">The sequence shown here is derived from an EMBL/GenBank/DDBJ whole genome shotgun (WGS) entry which is preliminary data.</text>
</comment>
<evidence type="ECO:0000259" key="1">
    <source>
        <dbReference type="Pfam" id="PF01869"/>
    </source>
</evidence>
<evidence type="ECO:0000313" key="3">
    <source>
        <dbReference type="Proteomes" id="UP000644548"/>
    </source>
</evidence>
<organism evidence="2 3">
    <name type="scientific">Deinococcus sedimenti</name>
    <dbReference type="NCBI Taxonomy" id="1867090"/>
    <lineage>
        <taxon>Bacteria</taxon>
        <taxon>Thermotogati</taxon>
        <taxon>Deinococcota</taxon>
        <taxon>Deinococci</taxon>
        <taxon>Deinococcales</taxon>
        <taxon>Deinococcaceae</taxon>
        <taxon>Deinococcus</taxon>
    </lineage>
</organism>
<keyword evidence="3" id="KW-1185">Reference proteome</keyword>
<protein>
    <recommendedName>
        <fullName evidence="1">ATPase BadF/BadG/BcrA/BcrD type domain-containing protein</fullName>
    </recommendedName>
</protein>
<accession>A0ABQ2S4T9</accession>
<dbReference type="InterPro" id="IPR002731">
    <property type="entry name" value="ATPase_BadF"/>
</dbReference>
<reference evidence="3" key="1">
    <citation type="journal article" date="2019" name="Int. J. Syst. Evol. Microbiol.">
        <title>The Global Catalogue of Microorganisms (GCM) 10K type strain sequencing project: providing services to taxonomists for standard genome sequencing and annotation.</title>
        <authorList>
            <consortium name="The Broad Institute Genomics Platform"/>
            <consortium name="The Broad Institute Genome Sequencing Center for Infectious Disease"/>
            <person name="Wu L."/>
            <person name="Ma J."/>
        </authorList>
    </citation>
    <scope>NUCLEOTIDE SEQUENCE [LARGE SCALE GENOMIC DNA]</scope>
    <source>
        <strain evidence="3">JCM 31405</strain>
    </source>
</reference>
<sequence>MTPLRLGLDLGGSRSKWHLLRGETTLAHGFAPPLTAALLGTPGGQASLAALTGALPARPDWVHAGLPGFGPGRPDAADLHARLAAALGLHPERVRLESDLVLAYRAHFRPGEGVLVYAGTGSLACHLAADGTLLRAGGHGYHIDDDGAGYALGRAALRWVTGQLDQGRDPQGPLAEEVRGVAGGLDWDTLRHLAYHAPGAAAVATLAPAVGRAADRGDAAAQAMLRDAAHALAALARTVQARLPAPRPTVVSGGALRVSARFESALALALPGMSVAFRDHAVAAARLAGPSVVFPTAGQPDLDHDEQ</sequence>
<evidence type="ECO:0000313" key="2">
    <source>
        <dbReference type="EMBL" id="GGR92280.1"/>
    </source>
</evidence>
<name>A0ABQ2S4T9_9DEIO</name>
<dbReference type="Pfam" id="PF01869">
    <property type="entry name" value="BcrAD_BadFG"/>
    <property type="match status" value="1"/>
</dbReference>
<dbReference type="SUPFAM" id="SSF53067">
    <property type="entry name" value="Actin-like ATPase domain"/>
    <property type="match status" value="1"/>
</dbReference>
<dbReference type="RefSeq" id="WP_189072927.1">
    <property type="nucleotide sequence ID" value="NZ_BMQN01000003.1"/>
</dbReference>
<feature type="domain" description="ATPase BadF/BadG/BcrA/BcrD type" evidence="1">
    <location>
        <begin position="94"/>
        <end position="257"/>
    </location>
</feature>
<dbReference type="PANTHER" id="PTHR43190:SF3">
    <property type="entry name" value="N-ACETYL-D-GLUCOSAMINE KINASE"/>
    <property type="match status" value="1"/>
</dbReference>
<dbReference type="EMBL" id="BMQN01000003">
    <property type="protein sequence ID" value="GGR92280.1"/>
    <property type="molecule type" value="Genomic_DNA"/>
</dbReference>
<proteinExistence type="predicted"/>
<dbReference type="InterPro" id="IPR052519">
    <property type="entry name" value="Euk-type_GlcNAc_Kinase"/>
</dbReference>
<dbReference type="Proteomes" id="UP000644548">
    <property type="component" value="Unassembled WGS sequence"/>
</dbReference>